<dbReference type="PANTHER" id="PTHR44688">
    <property type="entry name" value="DNA-BINDING TRANSCRIPTIONAL ACTIVATOR DEVR_DOSR"/>
    <property type="match status" value="1"/>
</dbReference>
<accession>A0A7K1GNX3</accession>
<dbReference type="SUPFAM" id="SSF55785">
    <property type="entry name" value="PYP-like sensor domain (PAS domain)"/>
    <property type="match status" value="1"/>
</dbReference>
<dbReference type="SUPFAM" id="SSF46894">
    <property type="entry name" value="C-terminal effector domain of the bipartite response regulators"/>
    <property type="match status" value="1"/>
</dbReference>
<evidence type="ECO:0000259" key="4">
    <source>
        <dbReference type="PROSITE" id="PS50043"/>
    </source>
</evidence>
<dbReference type="OrthoDB" id="965844at2"/>
<evidence type="ECO:0000313" key="6">
    <source>
        <dbReference type="EMBL" id="MTH30612.1"/>
    </source>
</evidence>
<proteinExistence type="predicted"/>
<evidence type="ECO:0000313" key="7">
    <source>
        <dbReference type="Proteomes" id="UP000488936"/>
    </source>
</evidence>
<dbReference type="InterPro" id="IPR000014">
    <property type="entry name" value="PAS"/>
</dbReference>
<sequence length="233" mass="27616">MDNHFHKQWVDILNKENAKISKESTDSETPNSYFFIFNNVDNSIEFINSAFFTITGYPKQEIDVAFFLGLVHPDDLDYFFQKELQGQEFTNALRHNELYKYIFKYSYRIRKADGSYILILQEYNAIELTKEGYWNKSLVLHTIQDITQPLCLETDYRIFDKEKGEYLDLINKYNLTSREQEIIQLIKKGLTSKEISNTLYLSPSTIQTHRKNILNKTNSRSFIELIKKLSTRD</sequence>
<dbReference type="PROSITE" id="PS50112">
    <property type="entry name" value="PAS"/>
    <property type="match status" value="1"/>
</dbReference>
<dbReference type="InterPro" id="IPR016032">
    <property type="entry name" value="Sig_transdc_resp-reg_C-effctor"/>
</dbReference>
<keyword evidence="7" id="KW-1185">Reference proteome</keyword>
<dbReference type="InterPro" id="IPR035965">
    <property type="entry name" value="PAS-like_dom_sf"/>
</dbReference>
<evidence type="ECO:0000256" key="1">
    <source>
        <dbReference type="ARBA" id="ARBA00023015"/>
    </source>
</evidence>
<dbReference type="Pfam" id="PF00196">
    <property type="entry name" value="GerE"/>
    <property type="match status" value="1"/>
</dbReference>
<dbReference type="CDD" id="cd06170">
    <property type="entry name" value="LuxR_C_like"/>
    <property type="match status" value="1"/>
</dbReference>
<dbReference type="GO" id="GO:0006355">
    <property type="term" value="P:regulation of DNA-templated transcription"/>
    <property type="evidence" value="ECO:0007669"/>
    <property type="project" value="InterPro"/>
</dbReference>
<dbReference type="RefSeq" id="WP_155036591.1">
    <property type="nucleotide sequence ID" value="NZ_JBHTIG010000051.1"/>
</dbReference>
<dbReference type="AlphaFoldDB" id="A0A7K1GNX3"/>
<keyword evidence="1" id="KW-0805">Transcription regulation</keyword>
<feature type="domain" description="PAS" evidence="5">
    <location>
        <begin position="39"/>
        <end position="96"/>
    </location>
</feature>
<dbReference type="Gene3D" id="3.30.450.20">
    <property type="entry name" value="PAS domain"/>
    <property type="match status" value="1"/>
</dbReference>
<dbReference type="PROSITE" id="PS50043">
    <property type="entry name" value="HTH_LUXR_2"/>
    <property type="match status" value="1"/>
</dbReference>
<reference evidence="6 7" key="1">
    <citation type="journal article" date="2006" name="Int. J. Syst. Evol. Microbiol.">
        <title>Myroides pelagicus sp. nov., isolated from seawater in Thailand.</title>
        <authorList>
            <person name="Yoon J."/>
            <person name="Maneerat S."/>
            <person name="Kawai F."/>
            <person name="Yokota A."/>
        </authorList>
    </citation>
    <scope>NUCLEOTIDE SEQUENCE [LARGE SCALE GENOMIC DNA]</scope>
    <source>
        <strain evidence="6 7">SM1T</strain>
    </source>
</reference>
<keyword evidence="2" id="KW-0238">DNA-binding</keyword>
<evidence type="ECO:0000256" key="3">
    <source>
        <dbReference type="ARBA" id="ARBA00023163"/>
    </source>
</evidence>
<evidence type="ECO:0000256" key="2">
    <source>
        <dbReference type="ARBA" id="ARBA00023125"/>
    </source>
</evidence>
<keyword evidence="3" id="KW-0804">Transcription</keyword>
<organism evidence="6 7">
    <name type="scientific">Myroides pelagicus</name>
    <dbReference type="NCBI Taxonomy" id="270914"/>
    <lineage>
        <taxon>Bacteria</taxon>
        <taxon>Pseudomonadati</taxon>
        <taxon>Bacteroidota</taxon>
        <taxon>Flavobacteriia</taxon>
        <taxon>Flavobacteriales</taxon>
        <taxon>Flavobacteriaceae</taxon>
        <taxon>Myroides</taxon>
    </lineage>
</organism>
<dbReference type="Gene3D" id="1.10.10.10">
    <property type="entry name" value="Winged helix-like DNA-binding domain superfamily/Winged helix DNA-binding domain"/>
    <property type="match status" value="1"/>
</dbReference>
<dbReference type="PRINTS" id="PR00038">
    <property type="entry name" value="HTHLUXR"/>
</dbReference>
<name>A0A7K1GNX3_9FLAO</name>
<gene>
    <name evidence="6" type="ORF">GJV77_11960</name>
</gene>
<dbReference type="GO" id="GO:0003677">
    <property type="term" value="F:DNA binding"/>
    <property type="evidence" value="ECO:0007669"/>
    <property type="project" value="UniProtKB-KW"/>
</dbReference>
<dbReference type="Proteomes" id="UP000488936">
    <property type="component" value="Unassembled WGS sequence"/>
</dbReference>
<dbReference type="EMBL" id="WMJY01000032">
    <property type="protein sequence ID" value="MTH30612.1"/>
    <property type="molecule type" value="Genomic_DNA"/>
</dbReference>
<protein>
    <submittedName>
        <fullName evidence="6">PAS domain-containing protein</fullName>
    </submittedName>
</protein>
<comment type="caution">
    <text evidence="6">The sequence shown here is derived from an EMBL/GenBank/DDBJ whole genome shotgun (WGS) entry which is preliminary data.</text>
</comment>
<evidence type="ECO:0000259" key="5">
    <source>
        <dbReference type="PROSITE" id="PS50112"/>
    </source>
</evidence>
<feature type="domain" description="HTH luxR-type" evidence="4">
    <location>
        <begin position="168"/>
        <end position="233"/>
    </location>
</feature>
<dbReference type="InterPro" id="IPR036388">
    <property type="entry name" value="WH-like_DNA-bd_sf"/>
</dbReference>
<dbReference type="PANTHER" id="PTHR44688:SF16">
    <property type="entry name" value="DNA-BINDING TRANSCRIPTIONAL ACTIVATOR DEVR_DOSR"/>
    <property type="match status" value="1"/>
</dbReference>
<dbReference type="InterPro" id="IPR013655">
    <property type="entry name" value="PAS_fold_3"/>
</dbReference>
<dbReference type="SMART" id="SM00421">
    <property type="entry name" value="HTH_LUXR"/>
    <property type="match status" value="1"/>
</dbReference>
<dbReference type="Pfam" id="PF08447">
    <property type="entry name" value="PAS_3"/>
    <property type="match status" value="1"/>
</dbReference>
<dbReference type="CDD" id="cd00130">
    <property type="entry name" value="PAS"/>
    <property type="match status" value="1"/>
</dbReference>
<dbReference type="PROSITE" id="PS00622">
    <property type="entry name" value="HTH_LUXR_1"/>
    <property type="match status" value="1"/>
</dbReference>
<dbReference type="InterPro" id="IPR000792">
    <property type="entry name" value="Tscrpt_reg_LuxR_C"/>
</dbReference>